<keyword evidence="1" id="KW-0812">Transmembrane</keyword>
<dbReference type="EMBL" id="LAZR01056208">
    <property type="protein sequence ID" value="KKK74673.1"/>
    <property type="molecule type" value="Genomic_DNA"/>
</dbReference>
<keyword evidence="1" id="KW-0472">Membrane</keyword>
<evidence type="ECO:0000313" key="2">
    <source>
        <dbReference type="EMBL" id="KKK74673.1"/>
    </source>
</evidence>
<comment type="caution">
    <text evidence="2">The sequence shown here is derived from an EMBL/GenBank/DDBJ whole genome shotgun (WGS) entry which is preliminary data.</text>
</comment>
<proteinExistence type="predicted"/>
<feature type="non-terminal residue" evidence="2">
    <location>
        <position position="1"/>
    </location>
</feature>
<accession>A0A0F8Y084</accession>
<feature type="transmembrane region" description="Helical" evidence="1">
    <location>
        <begin position="337"/>
        <end position="353"/>
    </location>
</feature>
<feature type="transmembrane region" description="Helical" evidence="1">
    <location>
        <begin position="288"/>
        <end position="308"/>
    </location>
</feature>
<feature type="transmembrane region" description="Helical" evidence="1">
    <location>
        <begin position="315"/>
        <end position="331"/>
    </location>
</feature>
<dbReference type="AlphaFoldDB" id="A0A0F8Y084"/>
<gene>
    <name evidence="2" type="ORF">LCGC14_2881430</name>
</gene>
<reference evidence="2" key="1">
    <citation type="journal article" date="2015" name="Nature">
        <title>Complex archaea that bridge the gap between prokaryotes and eukaryotes.</title>
        <authorList>
            <person name="Spang A."/>
            <person name="Saw J.H."/>
            <person name="Jorgensen S.L."/>
            <person name="Zaremba-Niedzwiedzka K."/>
            <person name="Martijn J."/>
            <person name="Lind A.E."/>
            <person name="van Eijk R."/>
            <person name="Schleper C."/>
            <person name="Guy L."/>
            <person name="Ettema T.J."/>
        </authorList>
    </citation>
    <scope>NUCLEOTIDE SEQUENCE</scope>
</reference>
<evidence type="ECO:0000256" key="1">
    <source>
        <dbReference type="SAM" id="Phobius"/>
    </source>
</evidence>
<protein>
    <submittedName>
        <fullName evidence="2">Uncharacterized protein</fullName>
    </submittedName>
</protein>
<organism evidence="2">
    <name type="scientific">marine sediment metagenome</name>
    <dbReference type="NCBI Taxonomy" id="412755"/>
    <lineage>
        <taxon>unclassified sequences</taxon>
        <taxon>metagenomes</taxon>
        <taxon>ecological metagenomes</taxon>
    </lineage>
</organism>
<keyword evidence="1" id="KW-1133">Transmembrane helix</keyword>
<sequence>GNTAPSGTASVNILFSMRCASAILCGQSNNGLYVDDVVACICNPVPSFPDPTNLVVNPGFEEVNYNTGTWTSGNIVPLSTNVLTSAVFWTSRDTDGFTSSDEELTVSISTTASQPFVVVAASGDPIPGISPGDDVTDLAIRLRFTLQATGSSPTNAQCFFETSCSITPIVSEALVFLATEGGPTNSDLFYQLNTTPSFSIEDRSVNSNVGDLNLPLRPILPVAFVGSLIPVDPQTIDAEGLGLGSPSFADAISPPTNVFPSPNPGALGENMPLFPLFQLVIDQTGVPGTIFMTLVAMVVVIYAGVAVYQGFNSITVAYVAMLTAMISFTLIDSGVLPWWIILVFGFAGGFWVFQARTQP</sequence>
<name>A0A0F8Y084_9ZZZZ</name>